<accession>A0A9D2G1P7</accession>
<dbReference type="Proteomes" id="UP000824106">
    <property type="component" value="Unassembled WGS sequence"/>
</dbReference>
<keyword evidence="1" id="KW-0472">Membrane</keyword>
<keyword evidence="1" id="KW-1133">Transmembrane helix</keyword>
<gene>
    <name evidence="2" type="ORF">H9808_02330</name>
</gene>
<feature type="transmembrane region" description="Helical" evidence="1">
    <location>
        <begin position="42"/>
        <end position="63"/>
    </location>
</feature>
<reference evidence="2" key="1">
    <citation type="journal article" date="2021" name="PeerJ">
        <title>Extensive microbial diversity within the chicken gut microbiome revealed by metagenomics and culture.</title>
        <authorList>
            <person name="Gilroy R."/>
            <person name="Ravi A."/>
            <person name="Getino M."/>
            <person name="Pursley I."/>
            <person name="Horton D.L."/>
            <person name="Alikhan N.F."/>
            <person name="Baker D."/>
            <person name="Gharbi K."/>
            <person name="Hall N."/>
            <person name="Watson M."/>
            <person name="Adriaenssens E.M."/>
            <person name="Foster-Nyarko E."/>
            <person name="Jarju S."/>
            <person name="Secka A."/>
            <person name="Antonio M."/>
            <person name="Oren A."/>
            <person name="Chaudhuri R.R."/>
            <person name="La Ragione R."/>
            <person name="Hildebrand F."/>
            <person name="Pallen M.J."/>
        </authorList>
    </citation>
    <scope>NUCLEOTIDE SEQUENCE</scope>
    <source>
        <strain evidence="2">CHK169-4300</strain>
    </source>
</reference>
<evidence type="ECO:0000313" key="2">
    <source>
        <dbReference type="EMBL" id="HIZ70587.1"/>
    </source>
</evidence>
<evidence type="ECO:0000256" key="1">
    <source>
        <dbReference type="SAM" id="Phobius"/>
    </source>
</evidence>
<feature type="transmembrane region" description="Helical" evidence="1">
    <location>
        <begin position="96"/>
        <end position="112"/>
    </location>
</feature>
<name>A0A9D2G1P7_9LACT</name>
<dbReference type="EMBL" id="DXAZ01000033">
    <property type="protein sequence ID" value="HIZ70587.1"/>
    <property type="molecule type" value="Genomic_DNA"/>
</dbReference>
<organism evidence="2 3">
    <name type="scientific">Candidatus Atopostipes pullistercoris</name>
    <dbReference type="NCBI Taxonomy" id="2838467"/>
    <lineage>
        <taxon>Bacteria</taxon>
        <taxon>Bacillati</taxon>
        <taxon>Bacillota</taxon>
        <taxon>Bacilli</taxon>
        <taxon>Lactobacillales</taxon>
        <taxon>Carnobacteriaceae</taxon>
        <taxon>Atopostipes</taxon>
    </lineage>
</organism>
<feature type="transmembrane region" description="Helical" evidence="1">
    <location>
        <begin position="70"/>
        <end position="90"/>
    </location>
</feature>
<evidence type="ECO:0000313" key="3">
    <source>
        <dbReference type="Proteomes" id="UP000824106"/>
    </source>
</evidence>
<reference evidence="2" key="2">
    <citation type="submission" date="2021-04" db="EMBL/GenBank/DDBJ databases">
        <authorList>
            <person name="Gilroy R."/>
        </authorList>
    </citation>
    <scope>NUCLEOTIDE SEQUENCE</scope>
    <source>
        <strain evidence="2">CHK169-4300</strain>
    </source>
</reference>
<proteinExistence type="predicted"/>
<keyword evidence="1" id="KW-0812">Transmembrane</keyword>
<feature type="transmembrane region" description="Helical" evidence="1">
    <location>
        <begin position="12"/>
        <end position="30"/>
    </location>
</feature>
<dbReference type="AlphaFoldDB" id="A0A9D2G1P7"/>
<comment type="caution">
    <text evidence="2">The sequence shown here is derived from an EMBL/GenBank/DDBJ whole genome shotgun (WGS) entry which is preliminary data.</text>
</comment>
<protein>
    <submittedName>
        <fullName evidence="2">Uncharacterized protein</fullName>
    </submittedName>
</protein>
<sequence>MKEFFEDNISSMSFTFTVIVLLNAILGYFLKYEGTNNKFLLTLAALIIVLWAIAYGLSLISFSSTKMYHIINLSSTLFTFYVIAILGGLIPQTMNSVISNGFIFIVVYFLNVKRHERLTEQLAIEINERLSEFK</sequence>